<protein>
    <submittedName>
        <fullName evidence="1">Uncharacterized protein</fullName>
    </submittedName>
</protein>
<name>A0AAJ3DM86_9ACTN</name>
<dbReference type="EMBL" id="CP045309">
    <property type="protein sequence ID" value="QGL46136.1"/>
    <property type="molecule type" value="Genomic_DNA"/>
</dbReference>
<sequence length="145" mass="14204">MPELAAIARERAALAAVADAIVAASVGKGLRVTVACAASRLAVVDHLAQALHARGRATRCLTTSADLPVAGDPAPDPGGNGSTVVVITSGLATESDRGVLRVNVLVTSAEGAPPTGGSPDVILAYGEPGGPVIGYLAPFLSAGSD</sequence>
<evidence type="ECO:0000313" key="1">
    <source>
        <dbReference type="EMBL" id="NES31682.1"/>
    </source>
</evidence>
<dbReference type="EMBL" id="JAAHBZ010000020">
    <property type="protein sequence ID" value="NES31682.1"/>
    <property type="molecule type" value="Genomic_DNA"/>
</dbReference>
<organism evidence="1 4">
    <name type="scientific">Micromonospora terminaliae</name>
    <dbReference type="NCBI Taxonomy" id="1914461"/>
    <lineage>
        <taxon>Bacteria</taxon>
        <taxon>Bacillati</taxon>
        <taxon>Actinomycetota</taxon>
        <taxon>Actinomycetes</taxon>
        <taxon>Micromonosporales</taxon>
        <taxon>Micromonosporaceae</taxon>
        <taxon>Micromonospora</taxon>
    </lineage>
</organism>
<evidence type="ECO:0000313" key="2">
    <source>
        <dbReference type="EMBL" id="QGL46136.1"/>
    </source>
</evidence>
<dbReference type="RefSeq" id="WP_154225507.1">
    <property type="nucleotide sequence ID" value="NZ_CP045309.1"/>
</dbReference>
<reference evidence="2 3" key="1">
    <citation type="submission" date="2019-10" db="EMBL/GenBank/DDBJ databases">
        <title>Genome Sequence of Micromonospora terminaliae DSM 101760.</title>
        <authorList>
            <person name="Guo L."/>
        </authorList>
    </citation>
    <scope>NUCLEOTIDE SEQUENCE [LARGE SCALE GENOMIC DNA]</scope>
    <source>
        <strain evidence="2 3">DSM 101760</strain>
    </source>
</reference>
<dbReference type="Proteomes" id="UP000402241">
    <property type="component" value="Chromosome"/>
</dbReference>
<dbReference type="AlphaFoldDB" id="A0AAJ3DM86"/>
<reference evidence="1 4" key="2">
    <citation type="submission" date="2020-02" db="EMBL/GenBank/DDBJ databases">
        <title>WGS of Micromonospora spp. isolated from hot spring.</title>
        <authorList>
            <person name="Thawai C."/>
        </authorList>
    </citation>
    <scope>NUCLEOTIDE SEQUENCE [LARGE SCALE GENOMIC DNA]</scope>
    <source>
        <strain evidence="1 4">TMS7</strain>
    </source>
</reference>
<evidence type="ECO:0000313" key="4">
    <source>
        <dbReference type="Proteomes" id="UP000477779"/>
    </source>
</evidence>
<gene>
    <name evidence="1" type="ORF">G3561_29500</name>
    <name evidence="2" type="ORF">GCE86_03180</name>
</gene>
<proteinExistence type="predicted"/>
<dbReference type="Proteomes" id="UP000477779">
    <property type="component" value="Unassembled WGS sequence"/>
</dbReference>
<evidence type="ECO:0000313" key="3">
    <source>
        <dbReference type="Proteomes" id="UP000402241"/>
    </source>
</evidence>
<accession>A0AAJ3DM86</accession>
<keyword evidence="3" id="KW-1185">Reference proteome</keyword>